<dbReference type="EMBL" id="CP002059">
    <property type="protein sequence ID" value="ADI62853.1"/>
    <property type="molecule type" value="Genomic_DNA"/>
</dbReference>
<protein>
    <submittedName>
        <fullName evidence="1">Uncharacterized protein</fullName>
    </submittedName>
</protein>
<organism evidence="1 2">
    <name type="scientific">Nostoc azollae (strain 0708)</name>
    <name type="common">Anabaena azollae (strain 0708)</name>
    <dbReference type="NCBI Taxonomy" id="551115"/>
    <lineage>
        <taxon>Bacteria</taxon>
        <taxon>Bacillati</taxon>
        <taxon>Cyanobacteriota</taxon>
        <taxon>Cyanophyceae</taxon>
        <taxon>Nostocales</taxon>
        <taxon>Nostocaceae</taxon>
        <taxon>Trichormus</taxon>
    </lineage>
</organism>
<evidence type="ECO:0000313" key="1">
    <source>
        <dbReference type="EMBL" id="ADI62853.1"/>
    </source>
</evidence>
<proteinExistence type="predicted"/>
<dbReference type="HOGENOM" id="CLU_2992216_0_0_3"/>
<dbReference type="Proteomes" id="UP000001511">
    <property type="component" value="Chromosome"/>
</dbReference>
<keyword evidence="2" id="KW-1185">Reference proteome</keyword>
<name>D7DYN0_NOSA0</name>
<dbReference type="KEGG" id="naz:Aazo_0241"/>
<dbReference type="AlphaFoldDB" id="D7DYN0"/>
<accession>D7DYN0</accession>
<gene>
    <name evidence="1" type="ordered locus">Aazo_0241</name>
</gene>
<evidence type="ECO:0000313" key="2">
    <source>
        <dbReference type="Proteomes" id="UP000001511"/>
    </source>
</evidence>
<sequence length="57" mass="6132">MYATEESLSTSTATLTFPEAVQETLPAIKATEKPAEKPTVSQSFLKDLVGFLRSKAA</sequence>
<reference evidence="1 2" key="1">
    <citation type="journal article" date="2010" name="PLoS ONE">
        <title>Genome erosion in a nitrogen-fixing vertically transmitted endosymbiotic multicellular cyanobacterium.</title>
        <authorList>
            <person name="Ran L."/>
            <person name="Larsson J."/>
            <person name="Vigil-Stenman T."/>
            <person name="Nylander J.A."/>
            <person name="Ininbergs K."/>
            <person name="Zheng W.W."/>
            <person name="Lapidus A."/>
            <person name="Lowry S."/>
            <person name="Haselkorn R."/>
            <person name="Bergman B."/>
        </authorList>
    </citation>
    <scope>NUCLEOTIDE SEQUENCE [LARGE SCALE GENOMIC DNA]</scope>
    <source>
        <strain evidence="1 2">0708</strain>
    </source>
</reference>